<evidence type="ECO:0000313" key="2">
    <source>
        <dbReference type="EMBL" id="CAK0812087.1"/>
    </source>
</evidence>
<comment type="caution">
    <text evidence="2">The sequence shown here is derived from an EMBL/GenBank/DDBJ whole genome shotgun (WGS) entry which is preliminary data.</text>
</comment>
<evidence type="ECO:0000256" key="1">
    <source>
        <dbReference type="SAM" id="MobiDB-lite"/>
    </source>
</evidence>
<proteinExistence type="predicted"/>
<accession>A0ABN9R086</accession>
<dbReference type="EMBL" id="CAUYUJ010005053">
    <property type="protein sequence ID" value="CAK0812087.1"/>
    <property type="molecule type" value="Genomic_DNA"/>
</dbReference>
<feature type="non-terminal residue" evidence="2">
    <location>
        <position position="1"/>
    </location>
</feature>
<name>A0ABN9R086_9DINO</name>
<keyword evidence="3" id="KW-1185">Reference proteome</keyword>
<protein>
    <submittedName>
        <fullName evidence="2">Uncharacterized protein</fullName>
    </submittedName>
</protein>
<sequence>AQGSNRPAALQHLAGLSQDGPAPWRSPAGTSARRRGARGPSRSRACGGAGRGSVLWPVVPDVRQHPRYATELGASCVYVEYEGNVPNSSALSVRNSVSVLGFRVDVTGYATPSPHRAGEFEVALGPPGHPPAQPPAFTAANFVVVALGPVVDRRYDFAVITDPTLLSLYVLARDVGRFRSRYEARVLSTVTEMGFSSILNRPLRTNQVGCRYPPASGEEPVLIV</sequence>
<dbReference type="Proteomes" id="UP001189429">
    <property type="component" value="Unassembled WGS sequence"/>
</dbReference>
<reference evidence="2" key="1">
    <citation type="submission" date="2023-10" db="EMBL/GenBank/DDBJ databases">
        <authorList>
            <person name="Chen Y."/>
            <person name="Shah S."/>
            <person name="Dougan E. K."/>
            <person name="Thang M."/>
            <person name="Chan C."/>
        </authorList>
    </citation>
    <scope>NUCLEOTIDE SEQUENCE [LARGE SCALE GENOMIC DNA]</scope>
</reference>
<dbReference type="Gene3D" id="2.40.128.20">
    <property type="match status" value="1"/>
</dbReference>
<gene>
    <name evidence="2" type="ORF">PCOR1329_LOCUS16467</name>
</gene>
<dbReference type="InterPro" id="IPR012674">
    <property type="entry name" value="Calycin"/>
</dbReference>
<feature type="region of interest" description="Disordered" evidence="1">
    <location>
        <begin position="1"/>
        <end position="49"/>
    </location>
</feature>
<evidence type="ECO:0000313" key="3">
    <source>
        <dbReference type="Proteomes" id="UP001189429"/>
    </source>
</evidence>
<organism evidence="2 3">
    <name type="scientific">Prorocentrum cordatum</name>
    <dbReference type="NCBI Taxonomy" id="2364126"/>
    <lineage>
        <taxon>Eukaryota</taxon>
        <taxon>Sar</taxon>
        <taxon>Alveolata</taxon>
        <taxon>Dinophyceae</taxon>
        <taxon>Prorocentrales</taxon>
        <taxon>Prorocentraceae</taxon>
        <taxon>Prorocentrum</taxon>
    </lineage>
</organism>